<feature type="binding site" evidence="8">
    <location>
        <position position="555"/>
    </location>
    <ligand>
        <name>ATP</name>
        <dbReference type="ChEBI" id="CHEBI:30616"/>
    </ligand>
</feature>
<dbReference type="GO" id="GO:0007169">
    <property type="term" value="P:cell surface receptor protein tyrosine kinase signaling pathway"/>
    <property type="evidence" value="ECO:0007669"/>
    <property type="project" value="TreeGrafter"/>
</dbReference>
<keyword evidence="4" id="KW-0418">Kinase</keyword>
<reference evidence="12" key="1">
    <citation type="submission" date="2023-03" db="EMBL/GenBank/DDBJ databases">
        <authorList>
            <person name="Steffen K."/>
            <person name="Cardenas P."/>
        </authorList>
    </citation>
    <scope>NUCLEOTIDE SEQUENCE</scope>
</reference>
<sequence length="829" mass="90963">MTFDTIPTRVTTIAGDCGNGRSGSFSKYLNVEVMAGDYIAVEVAEGCTTEGNATVVCPFLPVAATTDNTSQIWHSVENRTTRVSGLLIGIKADIYPSCCVSGFESLQNVSTPPLEYQAGLFVVTESIACTGTLNYVEGQGATLSDDNGTGGNIVQYHTCPSSPTTIPTGLVPTGQPLIPTVAFPVTVVLTPSLSVFLKSPPAAKIYSSTTIVALSVALPFVFIHCVLLLSISMLCVLYKRHKTGQGHSGKKQNPRVLNESLLEPPQTDLEHVTLPPQVNSSNYYSISLNPTNTIRTRESSIQCSNPMSIDNNADFQPHLQEKITLPEPNYEFDSEANNEEGPYWEPSNIEEELKAQLGKTGSDAVETPVPESTNGPGSRPESFLALWVTIPVALLSGVLCLGLGWVLFSRRNKELRQSKGSRERRRMLVESILEPTANQEDVNVALGMMLQNPKAITQDSEQLQHSYDLIDPLEDGVSATCSPEPHYCTAEDWEGPYWEPSSTEDVLRAQLHESEVLSISKDSIQLSDELGSGEFGVVRRGVWSVGGEEREVAVKSLADGSTEEKRIQFLQEAAIMGQFKHPNVISLCGALLDSDPMMLVVELMTNGNLRDYIPPIRSRFTGDAFASCKEGGTLLSFCQQVASGMTYLAGRGFVHRDLAARNILVSDTDHCKIADFGMSRALQDTDYYVSRGGKIPVKWTAPEALHYKKYSTASDVWSFGIVMYEIWSLGMKPFHNLTNTEAYNKISAGHILPPPPGCPRKIYILMLKCWRLDPDSRPTFSQILTEFQNPDFKFLLWTAEDVAAYTEEARTLGAPLEGGEELYMDLRQF</sequence>
<dbReference type="InterPro" id="IPR020635">
    <property type="entry name" value="Tyr_kinase_cat_dom"/>
</dbReference>
<gene>
    <name evidence="12" type="ORF">GBAR_LOCUS26559</name>
</gene>
<dbReference type="InterPro" id="IPR000719">
    <property type="entry name" value="Prot_kinase_dom"/>
</dbReference>
<dbReference type="FunFam" id="1.10.510.10:FF:000554">
    <property type="entry name" value="Predicted protein"/>
    <property type="match status" value="1"/>
</dbReference>
<dbReference type="PANTHER" id="PTHR24416">
    <property type="entry name" value="TYROSINE-PROTEIN KINASE RECEPTOR"/>
    <property type="match status" value="1"/>
</dbReference>
<dbReference type="EMBL" id="CASHTH010003700">
    <property type="protein sequence ID" value="CAI8048081.1"/>
    <property type="molecule type" value="Genomic_DNA"/>
</dbReference>
<evidence type="ECO:0000256" key="2">
    <source>
        <dbReference type="ARBA" id="ARBA00022679"/>
    </source>
</evidence>
<feature type="region of interest" description="Disordered" evidence="9">
    <location>
        <begin position="357"/>
        <end position="377"/>
    </location>
</feature>
<evidence type="ECO:0000256" key="1">
    <source>
        <dbReference type="ARBA" id="ARBA00004167"/>
    </source>
</evidence>
<keyword evidence="3 8" id="KW-0547">Nucleotide-binding</keyword>
<evidence type="ECO:0000256" key="7">
    <source>
        <dbReference type="ARBA" id="ARBA00051243"/>
    </source>
</evidence>
<evidence type="ECO:0000256" key="3">
    <source>
        <dbReference type="ARBA" id="ARBA00022741"/>
    </source>
</evidence>
<evidence type="ECO:0000256" key="10">
    <source>
        <dbReference type="SAM" id="Phobius"/>
    </source>
</evidence>
<accession>A0AA35TJI0</accession>
<dbReference type="CDD" id="cd00192">
    <property type="entry name" value="PTKc"/>
    <property type="match status" value="1"/>
</dbReference>
<evidence type="ECO:0000256" key="9">
    <source>
        <dbReference type="SAM" id="MobiDB-lite"/>
    </source>
</evidence>
<keyword evidence="10" id="KW-0812">Transmembrane</keyword>
<name>A0AA35TJI0_GEOBA</name>
<comment type="caution">
    <text evidence="12">The sequence shown here is derived from an EMBL/GenBank/DDBJ whole genome shotgun (WGS) entry which is preliminary data.</text>
</comment>
<dbReference type="InterPro" id="IPR050122">
    <property type="entry name" value="RTK"/>
</dbReference>
<evidence type="ECO:0000256" key="8">
    <source>
        <dbReference type="PROSITE-ProRule" id="PRU10141"/>
    </source>
</evidence>
<dbReference type="SUPFAM" id="SSF56112">
    <property type="entry name" value="Protein kinase-like (PK-like)"/>
    <property type="match status" value="1"/>
</dbReference>
<proteinExistence type="predicted"/>
<dbReference type="GO" id="GO:0005886">
    <property type="term" value="C:plasma membrane"/>
    <property type="evidence" value="ECO:0007669"/>
    <property type="project" value="TreeGrafter"/>
</dbReference>
<dbReference type="Proteomes" id="UP001174909">
    <property type="component" value="Unassembled WGS sequence"/>
</dbReference>
<dbReference type="InterPro" id="IPR008266">
    <property type="entry name" value="Tyr_kinase_AS"/>
</dbReference>
<dbReference type="PANTHER" id="PTHR24416:SF631">
    <property type="entry name" value="SERINE_THREONINE_TYROSINE KINASE 1"/>
    <property type="match status" value="1"/>
</dbReference>
<evidence type="ECO:0000259" key="11">
    <source>
        <dbReference type="PROSITE" id="PS50011"/>
    </source>
</evidence>
<dbReference type="Pfam" id="PF07714">
    <property type="entry name" value="PK_Tyr_Ser-Thr"/>
    <property type="match status" value="1"/>
</dbReference>
<keyword evidence="2" id="KW-0808">Transferase</keyword>
<keyword evidence="10" id="KW-0472">Membrane</keyword>
<dbReference type="PROSITE" id="PS50011">
    <property type="entry name" value="PROTEIN_KINASE_DOM"/>
    <property type="match status" value="1"/>
</dbReference>
<keyword evidence="5 8" id="KW-0067">ATP-binding</keyword>
<dbReference type="Gene3D" id="1.10.510.10">
    <property type="entry name" value="Transferase(Phosphotransferase) domain 1"/>
    <property type="match status" value="1"/>
</dbReference>
<dbReference type="PROSITE" id="PS00107">
    <property type="entry name" value="PROTEIN_KINASE_ATP"/>
    <property type="match status" value="1"/>
</dbReference>
<dbReference type="GO" id="GO:0004714">
    <property type="term" value="F:transmembrane receptor protein tyrosine kinase activity"/>
    <property type="evidence" value="ECO:0007669"/>
    <property type="project" value="UniProtKB-EC"/>
</dbReference>
<feature type="transmembrane region" description="Helical" evidence="10">
    <location>
        <begin position="384"/>
        <end position="408"/>
    </location>
</feature>
<protein>
    <submittedName>
        <fullName evidence="12">Ephrin type-B receptor 3</fullName>
    </submittedName>
</protein>
<dbReference type="PROSITE" id="PS00109">
    <property type="entry name" value="PROTEIN_KINASE_TYR"/>
    <property type="match status" value="1"/>
</dbReference>
<dbReference type="GO" id="GO:0005524">
    <property type="term" value="F:ATP binding"/>
    <property type="evidence" value="ECO:0007669"/>
    <property type="project" value="UniProtKB-UniRule"/>
</dbReference>
<dbReference type="GO" id="GO:0043235">
    <property type="term" value="C:receptor complex"/>
    <property type="evidence" value="ECO:0007669"/>
    <property type="project" value="TreeGrafter"/>
</dbReference>
<dbReference type="Gene3D" id="3.30.200.20">
    <property type="entry name" value="Phosphorylase Kinase, domain 1"/>
    <property type="match status" value="1"/>
</dbReference>
<evidence type="ECO:0000256" key="6">
    <source>
        <dbReference type="ARBA" id="ARBA00023137"/>
    </source>
</evidence>
<evidence type="ECO:0000256" key="5">
    <source>
        <dbReference type="ARBA" id="ARBA00022840"/>
    </source>
</evidence>
<evidence type="ECO:0000256" key="4">
    <source>
        <dbReference type="ARBA" id="ARBA00022777"/>
    </source>
</evidence>
<dbReference type="InterPro" id="IPR001245">
    <property type="entry name" value="Ser-Thr/Tyr_kinase_cat_dom"/>
</dbReference>
<comment type="subcellular location">
    <subcellularLocation>
        <location evidence="1">Membrane</location>
        <topology evidence="1">Single-pass membrane protein</topology>
    </subcellularLocation>
</comment>
<feature type="transmembrane region" description="Helical" evidence="10">
    <location>
        <begin position="211"/>
        <end position="238"/>
    </location>
</feature>
<organism evidence="12 13">
    <name type="scientific">Geodia barretti</name>
    <name type="common">Barrett's horny sponge</name>
    <dbReference type="NCBI Taxonomy" id="519541"/>
    <lineage>
        <taxon>Eukaryota</taxon>
        <taxon>Metazoa</taxon>
        <taxon>Porifera</taxon>
        <taxon>Demospongiae</taxon>
        <taxon>Heteroscleromorpha</taxon>
        <taxon>Tetractinellida</taxon>
        <taxon>Astrophorina</taxon>
        <taxon>Geodiidae</taxon>
        <taxon>Geodia</taxon>
    </lineage>
</organism>
<dbReference type="InterPro" id="IPR011009">
    <property type="entry name" value="Kinase-like_dom_sf"/>
</dbReference>
<keyword evidence="6" id="KW-0829">Tyrosine-protein kinase</keyword>
<dbReference type="InterPro" id="IPR017441">
    <property type="entry name" value="Protein_kinase_ATP_BS"/>
</dbReference>
<keyword evidence="12" id="KW-0675">Receptor</keyword>
<dbReference type="AlphaFoldDB" id="A0AA35TJI0"/>
<evidence type="ECO:0000313" key="12">
    <source>
        <dbReference type="EMBL" id="CAI8048081.1"/>
    </source>
</evidence>
<dbReference type="PRINTS" id="PR00109">
    <property type="entry name" value="TYRKINASE"/>
</dbReference>
<dbReference type="SMART" id="SM00219">
    <property type="entry name" value="TyrKc"/>
    <property type="match status" value="1"/>
</dbReference>
<comment type="catalytic activity">
    <reaction evidence="7">
        <text>L-tyrosyl-[protein] + ATP = O-phospho-L-tyrosyl-[protein] + ADP + H(+)</text>
        <dbReference type="Rhea" id="RHEA:10596"/>
        <dbReference type="Rhea" id="RHEA-COMP:10136"/>
        <dbReference type="Rhea" id="RHEA-COMP:20101"/>
        <dbReference type="ChEBI" id="CHEBI:15378"/>
        <dbReference type="ChEBI" id="CHEBI:30616"/>
        <dbReference type="ChEBI" id="CHEBI:46858"/>
        <dbReference type="ChEBI" id="CHEBI:61978"/>
        <dbReference type="ChEBI" id="CHEBI:456216"/>
        <dbReference type="EC" id="2.7.10.1"/>
    </reaction>
</comment>
<feature type="domain" description="Protein kinase" evidence="11">
    <location>
        <begin position="524"/>
        <end position="792"/>
    </location>
</feature>
<keyword evidence="10" id="KW-1133">Transmembrane helix</keyword>
<keyword evidence="13" id="KW-1185">Reference proteome</keyword>
<evidence type="ECO:0000313" key="13">
    <source>
        <dbReference type="Proteomes" id="UP001174909"/>
    </source>
</evidence>